<keyword evidence="10" id="KW-1185">Reference proteome</keyword>
<evidence type="ECO:0000313" key="10">
    <source>
        <dbReference type="Proteomes" id="UP000267029"/>
    </source>
</evidence>
<dbReference type="InterPro" id="IPR051482">
    <property type="entry name" value="Cholesterol_transport"/>
</dbReference>
<evidence type="ECO:0000313" key="9">
    <source>
        <dbReference type="EMBL" id="VDD80509.1"/>
    </source>
</evidence>
<feature type="compositionally biased region" description="Acidic residues" evidence="6">
    <location>
        <begin position="103"/>
        <end position="116"/>
    </location>
</feature>
<dbReference type="OrthoDB" id="2162691at2759"/>
<dbReference type="InterPro" id="IPR031968">
    <property type="entry name" value="VASt"/>
</dbReference>
<dbReference type="EMBL" id="UXSR01005267">
    <property type="protein sequence ID" value="VDD80509.1"/>
    <property type="molecule type" value="Genomic_DNA"/>
</dbReference>
<dbReference type="Pfam" id="PF02893">
    <property type="entry name" value="GRAM"/>
    <property type="match status" value="1"/>
</dbReference>
<dbReference type="CDD" id="cd13220">
    <property type="entry name" value="PH-GRAM_GRAMDC"/>
    <property type="match status" value="1"/>
</dbReference>
<evidence type="ECO:0000256" key="1">
    <source>
        <dbReference type="ARBA" id="ARBA00004167"/>
    </source>
</evidence>
<evidence type="ECO:0000259" key="8">
    <source>
        <dbReference type="PROSITE" id="PS51778"/>
    </source>
</evidence>
<feature type="domain" description="VASt" evidence="8">
    <location>
        <begin position="574"/>
        <end position="741"/>
    </location>
</feature>
<dbReference type="SMART" id="SM00568">
    <property type="entry name" value="GRAM"/>
    <property type="match status" value="1"/>
</dbReference>
<evidence type="ECO:0000256" key="2">
    <source>
        <dbReference type="ARBA" id="ARBA00022692"/>
    </source>
</evidence>
<gene>
    <name evidence="9" type="ORF">MCOS_LOCUS6512</name>
</gene>
<dbReference type="PROSITE" id="PS51778">
    <property type="entry name" value="VAST"/>
    <property type="match status" value="1"/>
</dbReference>
<dbReference type="AlphaFoldDB" id="A0A0R3UGW8"/>
<comment type="subcellular location">
    <subcellularLocation>
        <location evidence="1">Membrane</location>
        <topology evidence="1">Single-pass membrane protein</topology>
    </subcellularLocation>
</comment>
<organism evidence="9 10">
    <name type="scientific">Mesocestoides corti</name>
    <name type="common">Flatworm</name>
    <dbReference type="NCBI Taxonomy" id="53468"/>
    <lineage>
        <taxon>Eukaryota</taxon>
        <taxon>Metazoa</taxon>
        <taxon>Spiralia</taxon>
        <taxon>Lophotrochozoa</taxon>
        <taxon>Platyhelminthes</taxon>
        <taxon>Cestoda</taxon>
        <taxon>Eucestoda</taxon>
        <taxon>Cyclophyllidea</taxon>
        <taxon>Mesocestoididae</taxon>
        <taxon>Mesocestoides</taxon>
    </lineage>
</organism>
<evidence type="ECO:0000256" key="5">
    <source>
        <dbReference type="SAM" id="Coils"/>
    </source>
</evidence>
<feature type="compositionally biased region" description="Polar residues" evidence="6">
    <location>
        <begin position="792"/>
        <end position="801"/>
    </location>
</feature>
<feature type="region of interest" description="Disordered" evidence="6">
    <location>
        <begin position="767"/>
        <end position="801"/>
    </location>
</feature>
<keyword evidence="3 7" id="KW-1133">Transmembrane helix</keyword>
<feature type="compositionally biased region" description="Polar residues" evidence="6">
    <location>
        <begin position="417"/>
        <end position="445"/>
    </location>
</feature>
<feature type="compositionally biased region" description="Basic and acidic residues" evidence="6">
    <location>
        <begin position="517"/>
        <end position="532"/>
    </location>
</feature>
<feature type="transmembrane region" description="Helical" evidence="7">
    <location>
        <begin position="823"/>
        <end position="844"/>
    </location>
</feature>
<feature type="coiled-coil region" evidence="5">
    <location>
        <begin position="879"/>
        <end position="906"/>
    </location>
</feature>
<dbReference type="Gene3D" id="2.30.29.30">
    <property type="entry name" value="Pleckstrin-homology domain (PH domain)/Phosphotyrosine-binding domain (PTB)"/>
    <property type="match status" value="1"/>
</dbReference>
<dbReference type="Pfam" id="PF16016">
    <property type="entry name" value="VASt"/>
    <property type="match status" value="1"/>
</dbReference>
<feature type="region of interest" description="Disordered" evidence="6">
    <location>
        <begin position="79"/>
        <end position="117"/>
    </location>
</feature>
<dbReference type="PANTHER" id="PTHR23319">
    <property type="entry name" value="GRAM DOMAIN CONTAINING 1B, ISOFORM E"/>
    <property type="match status" value="1"/>
</dbReference>
<feature type="compositionally biased region" description="Polar residues" evidence="6">
    <location>
        <begin position="83"/>
        <end position="100"/>
    </location>
</feature>
<reference evidence="9 10" key="1">
    <citation type="submission" date="2018-10" db="EMBL/GenBank/DDBJ databases">
        <authorList>
            <consortium name="Pathogen Informatics"/>
        </authorList>
    </citation>
    <scope>NUCLEOTIDE SEQUENCE [LARGE SCALE GENOMIC DNA]</scope>
</reference>
<dbReference type="GO" id="GO:0140268">
    <property type="term" value="C:endoplasmic reticulum-plasma membrane contact site"/>
    <property type="evidence" value="ECO:0007669"/>
    <property type="project" value="TreeGrafter"/>
</dbReference>
<dbReference type="InterPro" id="IPR004182">
    <property type="entry name" value="GRAM"/>
</dbReference>
<dbReference type="Proteomes" id="UP000267029">
    <property type="component" value="Unassembled WGS sequence"/>
</dbReference>
<protein>
    <recommendedName>
        <fullName evidence="8">VASt domain-containing protein</fullName>
    </recommendedName>
</protein>
<name>A0A0R3UGW8_MESCO</name>
<dbReference type="GO" id="GO:0005789">
    <property type="term" value="C:endoplasmic reticulum membrane"/>
    <property type="evidence" value="ECO:0007669"/>
    <property type="project" value="TreeGrafter"/>
</dbReference>
<feature type="region of interest" description="Disordered" evidence="6">
    <location>
        <begin position="412"/>
        <end position="565"/>
    </location>
</feature>
<dbReference type="GO" id="GO:0120015">
    <property type="term" value="F:sterol transfer activity"/>
    <property type="evidence" value="ECO:0007669"/>
    <property type="project" value="TreeGrafter"/>
</dbReference>
<evidence type="ECO:0000256" key="7">
    <source>
        <dbReference type="SAM" id="Phobius"/>
    </source>
</evidence>
<evidence type="ECO:0000256" key="6">
    <source>
        <dbReference type="SAM" id="MobiDB-lite"/>
    </source>
</evidence>
<dbReference type="PANTHER" id="PTHR23319:SF4">
    <property type="entry name" value="GRAM DOMAIN CONTAINING 1B, ISOFORM E"/>
    <property type="match status" value="1"/>
</dbReference>
<keyword evidence="2 7" id="KW-0812">Transmembrane</keyword>
<dbReference type="GO" id="GO:0005886">
    <property type="term" value="C:plasma membrane"/>
    <property type="evidence" value="ECO:0007669"/>
    <property type="project" value="TreeGrafter"/>
</dbReference>
<proteinExistence type="predicted"/>
<evidence type="ECO:0000256" key="3">
    <source>
        <dbReference type="ARBA" id="ARBA00022989"/>
    </source>
</evidence>
<dbReference type="GO" id="GO:0032366">
    <property type="term" value="P:intracellular sterol transport"/>
    <property type="evidence" value="ECO:0007669"/>
    <property type="project" value="TreeGrafter"/>
</dbReference>
<dbReference type="STRING" id="53468.A0A0R3UGW8"/>
<dbReference type="GO" id="GO:0032934">
    <property type="term" value="F:sterol binding"/>
    <property type="evidence" value="ECO:0007669"/>
    <property type="project" value="TreeGrafter"/>
</dbReference>
<keyword evidence="4 7" id="KW-0472">Membrane</keyword>
<dbReference type="InterPro" id="IPR011993">
    <property type="entry name" value="PH-like_dom_sf"/>
</dbReference>
<evidence type="ECO:0000256" key="4">
    <source>
        <dbReference type="ARBA" id="ARBA00023136"/>
    </source>
</evidence>
<accession>A0A0R3UGW8</accession>
<keyword evidence="5" id="KW-0175">Coiled coil</keyword>
<sequence>MTEADQAGSTLSQKSSLSMLTAIRDDALPKVTRSALPSRPYDSSSIPSLTSFLSVDSDRTTGTFGLSVCHSSPILVSPLRGSLSDTDQSATTGDTDSHWTNFDADDAELNEGDDDNGLCSDSSGVLSSLNVLPHISSNDEESAESVGEFLSTGDIMSATASADVTTDVSIANERESVYSLTQSRNRHKRRISNWYQESLVKSYRAKVNHFKKIFSSTPVDTDRLLVDYSCALAKNKNGLLLLGRMYITEKWICFYSKIIYELKLFLAVEDIQSVSKAKTVRLIPNAIQLTLKSNDERYFFTSFASRERTFAILKRVCENSKAGGRNQRRLLTTGLPMQSCAFYLGLSETRFHSTGLILKDETVNPLINIAQRPVPEVTNMEELLCQVQDVYGDESIAILDFEEGDELEEGAYPSLPVNRSVSSSELNDSPVTHPNCQRMASSTAASPPLDRLNEHPLGRRRRRPDTDEIIHRKPCSQLRLNRQRRTNETSASQSYSFHEMSESEATANSGTSEDDVDKSQEGLTEGKHEQTQARRPSHKVRRAPLPPPRASTMPTFNTESDAPPVTCGTGHNHPGRKYADADINLSVDALFACLFTDSQFFADFCAHRGTFDVEQSRWPSRPWPTPEHGDATLHRKISYVLTLKQRTIILRETRPGKRYVIDAKVTNEAVPLCNSFHVTSRYCLLRRSDTVSHLIITSEVVYDRPVFFGAKSIIESTCKSSLTDNFTDLVGQLSAAAALLSDNERISGGTLAKPHRRRLTRPQKVGFCSKSSGDKDTAVGGKLGATEADKNQLPSSSSMPSTQCGLTISQALFCPNQQSDRKWPFIIAVSLGLCVFLSMIYNRYQRLEKVVSRQFDFSGRTFDPASPCCDELTSVRLLVDSVSDVLAQMRTTLELLERRIDQMGSKPCKVSVEDAFLGN</sequence>